<dbReference type="Pfam" id="PF00248">
    <property type="entry name" value="Aldo_ket_red"/>
    <property type="match status" value="1"/>
</dbReference>
<name>A0A8H9HIA6_KITAU</name>
<dbReference type="InterPro" id="IPR023210">
    <property type="entry name" value="NADP_OxRdtase_dom"/>
</dbReference>
<reference evidence="3" key="2">
    <citation type="submission" date="2020-09" db="EMBL/GenBank/DDBJ databases">
        <authorList>
            <person name="Sun Q."/>
            <person name="Ohkuma M."/>
        </authorList>
    </citation>
    <scope>NUCLEOTIDE SEQUENCE</scope>
    <source>
        <strain evidence="3">JCM 4434</strain>
    </source>
</reference>
<dbReference type="OrthoDB" id="5522046at2"/>
<dbReference type="PANTHER" id="PTHR43312">
    <property type="entry name" value="D-THREO-ALDOSE 1-DEHYDROGENASE"/>
    <property type="match status" value="1"/>
</dbReference>
<dbReference type="PANTHER" id="PTHR43312:SF1">
    <property type="entry name" value="NADP-DEPENDENT OXIDOREDUCTASE DOMAIN-CONTAINING PROTEIN"/>
    <property type="match status" value="1"/>
</dbReference>
<gene>
    <name evidence="3" type="ORF">GCM10010502_20110</name>
</gene>
<dbReference type="EMBL" id="BMUB01000004">
    <property type="protein sequence ID" value="GGU68991.1"/>
    <property type="molecule type" value="Genomic_DNA"/>
</dbReference>
<dbReference type="SUPFAM" id="SSF51430">
    <property type="entry name" value="NAD(P)-linked oxidoreductase"/>
    <property type="match status" value="1"/>
</dbReference>
<comment type="caution">
    <text evidence="3">The sequence shown here is derived from an EMBL/GenBank/DDBJ whole genome shotgun (WGS) entry which is preliminary data.</text>
</comment>
<feature type="domain" description="NADP-dependent oxidoreductase" evidence="2">
    <location>
        <begin position="64"/>
        <end position="328"/>
    </location>
</feature>
<dbReference type="Proteomes" id="UP000610124">
    <property type="component" value="Unassembled WGS sequence"/>
</dbReference>
<dbReference type="AlphaFoldDB" id="A0A8H9HIA6"/>
<dbReference type="InterPro" id="IPR053135">
    <property type="entry name" value="AKR2_Oxidoreductase"/>
</dbReference>
<sequence>MPTDPAATTPDADADARPQAAGPHAARPRAARLGLGTAAVGRPGYITLGRADDLPAERTVEALRERTHALLDAAYAAGVRYLDTARSYGRAEEFLAQWLAEHPEAAAEVTVGSKWGYTYTADWRTSGVAAHEVKEHSTAVYDRQIRETRALLGPHLDVYLVHSVTADSPALTDPALHRRLAGLAAEGVRVGLSTSGPAQAEAIRRALAVTVDGRPLFTAVQATWNLLETSAAPALAEAHRAGWLVVVKEGMANGRLAGRNATGPDTAALRTLAARTATAPDALALAAAAAQPWADVVLSGAATLDQLTSNLAAAEVVLGPEDLAPLAAMAEPAEDYWRTRSSLPWA</sequence>
<evidence type="ECO:0000256" key="1">
    <source>
        <dbReference type="SAM" id="MobiDB-lite"/>
    </source>
</evidence>
<proteinExistence type="predicted"/>
<protein>
    <submittedName>
        <fullName evidence="3">Oxidoreductase</fullName>
    </submittedName>
</protein>
<evidence type="ECO:0000259" key="2">
    <source>
        <dbReference type="Pfam" id="PF00248"/>
    </source>
</evidence>
<evidence type="ECO:0000313" key="4">
    <source>
        <dbReference type="Proteomes" id="UP000610124"/>
    </source>
</evidence>
<reference evidence="3" key="1">
    <citation type="journal article" date="2014" name="Int. J. Syst. Evol. Microbiol.">
        <title>Complete genome sequence of Corynebacterium casei LMG S-19264T (=DSM 44701T), isolated from a smear-ripened cheese.</title>
        <authorList>
            <consortium name="US DOE Joint Genome Institute (JGI-PGF)"/>
            <person name="Walter F."/>
            <person name="Albersmeier A."/>
            <person name="Kalinowski J."/>
            <person name="Ruckert C."/>
        </authorList>
    </citation>
    <scope>NUCLEOTIDE SEQUENCE</scope>
    <source>
        <strain evidence="3">JCM 4434</strain>
    </source>
</reference>
<feature type="compositionally biased region" description="Low complexity" evidence="1">
    <location>
        <begin position="1"/>
        <end position="25"/>
    </location>
</feature>
<dbReference type="Gene3D" id="3.20.20.100">
    <property type="entry name" value="NADP-dependent oxidoreductase domain"/>
    <property type="match status" value="1"/>
</dbReference>
<evidence type="ECO:0000313" key="3">
    <source>
        <dbReference type="EMBL" id="GGU68991.1"/>
    </source>
</evidence>
<feature type="region of interest" description="Disordered" evidence="1">
    <location>
        <begin position="1"/>
        <end position="29"/>
    </location>
</feature>
<accession>A0A8H9HIA6</accession>
<organism evidence="3 4">
    <name type="scientific">Kitasatospora aureofaciens</name>
    <name type="common">Streptomyces aureofaciens</name>
    <dbReference type="NCBI Taxonomy" id="1894"/>
    <lineage>
        <taxon>Bacteria</taxon>
        <taxon>Bacillati</taxon>
        <taxon>Actinomycetota</taxon>
        <taxon>Actinomycetes</taxon>
        <taxon>Kitasatosporales</taxon>
        <taxon>Streptomycetaceae</taxon>
        <taxon>Kitasatospora</taxon>
    </lineage>
</organism>
<dbReference type="InterPro" id="IPR036812">
    <property type="entry name" value="NAD(P)_OxRdtase_dom_sf"/>
</dbReference>